<dbReference type="AlphaFoldDB" id="A0A7C3MJT1"/>
<evidence type="ECO:0000256" key="2">
    <source>
        <dbReference type="ARBA" id="ARBA00022448"/>
    </source>
</evidence>
<dbReference type="InterPro" id="IPR002699">
    <property type="entry name" value="V_ATPase_D"/>
</dbReference>
<dbReference type="EMBL" id="DTIN01000014">
    <property type="protein sequence ID" value="HFX13447.1"/>
    <property type="molecule type" value="Genomic_DNA"/>
</dbReference>
<keyword evidence="4" id="KW-0175">Coiled coil</keyword>
<organism evidence="5">
    <name type="scientific">Dictyoglomus thermophilum</name>
    <dbReference type="NCBI Taxonomy" id="14"/>
    <lineage>
        <taxon>Bacteria</taxon>
        <taxon>Pseudomonadati</taxon>
        <taxon>Dictyoglomota</taxon>
        <taxon>Dictyoglomia</taxon>
        <taxon>Dictyoglomales</taxon>
        <taxon>Dictyoglomaceae</taxon>
        <taxon>Dictyoglomus</taxon>
    </lineage>
</organism>
<keyword evidence="3" id="KW-0406">Ion transport</keyword>
<reference evidence="5" key="1">
    <citation type="journal article" date="2020" name="mSystems">
        <title>Genome- and Community-Level Interaction Insights into Carbon Utilization and Element Cycling Functions of Hydrothermarchaeota in Hydrothermal Sediment.</title>
        <authorList>
            <person name="Zhou Z."/>
            <person name="Liu Y."/>
            <person name="Xu W."/>
            <person name="Pan J."/>
            <person name="Luo Z.H."/>
            <person name="Li M."/>
        </authorList>
    </citation>
    <scope>NUCLEOTIDE SEQUENCE [LARGE SCALE GENOMIC DNA]</scope>
    <source>
        <strain evidence="5">SpSt-81</strain>
    </source>
</reference>
<sequence>MPLRVNPNRMELLRLKKRLAIARRGHKLLEDKLEGLIQRFMEEIQSYRTLRELTEEKFLEFLALGGIVYIKTSGPIWDLLVFMNDGKSLLYQKYEKKMNIPVKELSISNLYFPSYSLIETPADLDELSRLWSELLDELVALANKERYILSLLQEIERTKRRVNALEYKLIPQIEETIKLITVKLEELERGNFFRLLRLKES</sequence>
<evidence type="ECO:0000256" key="4">
    <source>
        <dbReference type="SAM" id="Coils"/>
    </source>
</evidence>
<comment type="caution">
    <text evidence="5">The sequence shown here is derived from an EMBL/GenBank/DDBJ whole genome shotgun (WGS) entry which is preliminary data.</text>
</comment>
<accession>A0A7C3MJT1</accession>
<name>A0A7C3MJT1_DICTH</name>
<dbReference type="PANTHER" id="PTHR11671">
    <property type="entry name" value="V-TYPE ATP SYNTHASE SUBUNIT D"/>
    <property type="match status" value="1"/>
</dbReference>
<keyword evidence="2" id="KW-0813">Transport</keyword>
<dbReference type="NCBIfam" id="TIGR00309">
    <property type="entry name" value="V_ATPase_subD"/>
    <property type="match status" value="1"/>
</dbReference>
<comment type="similarity">
    <text evidence="1">Belongs to the V-ATPase D subunit family.</text>
</comment>
<evidence type="ECO:0000256" key="1">
    <source>
        <dbReference type="ARBA" id="ARBA00005850"/>
    </source>
</evidence>
<feature type="coiled-coil region" evidence="4">
    <location>
        <begin position="141"/>
        <end position="168"/>
    </location>
</feature>
<dbReference type="GO" id="GO:0046961">
    <property type="term" value="F:proton-transporting ATPase activity, rotational mechanism"/>
    <property type="evidence" value="ECO:0007669"/>
    <property type="project" value="InterPro"/>
</dbReference>
<dbReference type="Gene3D" id="1.10.287.3240">
    <property type="match status" value="1"/>
</dbReference>
<evidence type="ECO:0000256" key="3">
    <source>
        <dbReference type="ARBA" id="ARBA00023065"/>
    </source>
</evidence>
<dbReference type="Pfam" id="PF01813">
    <property type="entry name" value="ATP-synt_D"/>
    <property type="match status" value="1"/>
</dbReference>
<proteinExistence type="inferred from homology"/>
<evidence type="ECO:0000313" key="5">
    <source>
        <dbReference type="EMBL" id="HFX13447.1"/>
    </source>
</evidence>
<gene>
    <name evidence="5" type="ORF">ENW00_04695</name>
</gene>
<protein>
    <submittedName>
        <fullName evidence="5">V-type ATP synthase subunit D</fullName>
    </submittedName>
</protein>